<dbReference type="PANTHER" id="PTHR43479:SF11">
    <property type="entry name" value="ACREF_ENVCD OPERON REPRESSOR-RELATED"/>
    <property type="match status" value="1"/>
</dbReference>
<dbReference type="PRINTS" id="PR00455">
    <property type="entry name" value="HTHTETR"/>
</dbReference>
<dbReference type="InterPro" id="IPR050624">
    <property type="entry name" value="HTH-type_Tx_Regulator"/>
</dbReference>
<dbReference type="InterPro" id="IPR023772">
    <property type="entry name" value="DNA-bd_HTH_TetR-type_CS"/>
</dbReference>
<feature type="domain" description="HTH tetR-type" evidence="2">
    <location>
        <begin position="9"/>
        <end position="55"/>
    </location>
</feature>
<dbReference type="KEGG" id="plig:NAG76_03175"/>
<gene>
    <name evidence="3" type="ORF">NAG76_03175</name>
</gene>
<evidence type="ECO:0000313" key="4">
    <source>
        <dbReference type="Proteomes" id="UP001056756"/>
    </source>
</evidence>
<dbReference type="InterPro" id="IPR001647">
    <property type="entry name" value="HTH_TetR"/>
</dbReference>
<reference evidence="3" key="1">
    <citation type="submission" date="2022-05" db="EMBL/GenBank/DDBJ databases">
        <title>Novel bacterial taxa in a minimal lignocellulolytic consortium and its capacity to transform plastics disclosed by genome-resolved metagenomics.</title>
        <authorList>
            <person name="Rodriguez C.A.D."/>
            <person name="Diaz-Garcia L."/>
            <person name="Herrera K."/>
            <person name="Tarazona N.A."/>
            <person name="Sproer C."/>
            <person name="Overmann J."/>
            <person name="Jimenez D.J."/>
        </authorList>
    </citation>
    <scope>NUCLEOTIDE SEQUENCE</scope>
    <source>
        <strain evidence="3">MAG5</strain>
    </source>
</reference>
<dbReference type="EMBL" id="CP097899">
    <property type="protein sequence ID" value="URN95278.1"/>
    <property type="molecule type" value="Genomic_DNA"/>
</dbReference>
<keyword evidence="1" id="KW-0238">DNA-binding</keyword>
<accession>A0A9J6ZGK5</accession>
<evidence type="ECO:0000313" key="3">
    <source>
        <dbReference type="EMBL" id="URN95278.1"/>
    </source>
</evidence>
<organism evidence="3 4">
    <name type="scientific">Candidatus Pristimantibacillus lignocellulolyticus</name>
    <dbReference type="NCBI Taxonomy" id="2994561"/>
    <lineage>
        <taxon>Bacteria</taxon>
        <taxon>Bacillati</taxon>
        <taxon>Bacillota</taxon>
        <taxon>Bacilli</taxon>
        <taxon>Bacillales</taxon>
        <taxon>Paenibacillaceae</taxon>
        <taxon>Candidatus Pristimantibacillus</taxon>
    </lineage>
</organism>
<dbReference type="InterPro" id="IPR009057">
    <property type="entry name" value="Homeodomain-like_sf"/>
</dbReference>
<dbReference type="Proteomes" id="UP001056756">
    <property type="component" value="Chromosome"/>
</dbReference>
<dbReference type="Pfam" id="PF00440">
    <property type="entry name" value="TetR_N"/>
    <property type="match status" value="1"/>
</dbReference>
<dbReference type="Gene3D" id="1.10.357.10">
    <property type="entry name" value="Tetracycline Repressor, domain 2"/>
    <property type="match status" value="1"/>
</dbReference>
<dbReference type="PANTHER" id="PTHR43479">
    <property type="entry name" value="ACREF/ENVCD OPERON REPRESSOR-RELATED"/>
    <property type="match status" value="1"/>
</dbReference>
<protein>
    <submittedName>
        <fullName evidence="3">TetR/AcrR family transcriptional regulator</fullName>
    </submittedName>
</protein>
<dbReference type="AlphaFoldDB" id="A0A9J6ZGK5"/>
<evidence type="ECO:0000259" key="2">
    <source>
        <dbReference type="Pfam" id="PF00440"/>
    </source>
</evidence>
<dbReference type="SUPFAM" id="SSF48498">
    <property type="entry name" value="Tetracyclin repressor-like, C-terminal domain"/>
    <property type="match status" value="1"/>
</dbReference>
<dbReference type="SUPFAM" id="SSF46689">
    <property type="entry name" value="Homeodomain-like"/>
    <property type="match status" value="1"/>
</dbReference>
<name>A0A9J6ZGK5_9BACL</name>
<sequence>MSIDRRSLILDAASKSFSLFGYKGTTMEQVAKIANVGKGTIYTFFANKEELFQEVMNKLLLEMKYVAEKVISDDRSFFDNLTEALNELLEFRKEHELALKLTQEVREIGTPMANEALVQMEQVIIEHIAGKIEHAINRNEIKACDTQMTAFVMLRLYTALAVEWSAKHETLQKQEIAQRLRFYLEKGLAIS</sequence>
<dbReference type="InterPro" id="IPR036271">
    <property type="entry name" value="Tet_transcr_reg_TetR-rel_C_sf"/>
</dbReference>
<dbReference type="GO" id="GO:0003677">
    <property type="term" value="F:DNA binding"/>
    <property type="evidence" value="ECO:0007669"/>
    <property type="project" value="UniProtKB-KW"/>
</dbReference>
<proteinExistence type="predicted"/>
<dbReference type="PROSITE" id="PS01081">
    <property type="entry name" value="HTH_TETR_1"/>
    <property type="match status" value="1"/>
</dbReference>
<evidence type="ECO:0000256" key="1">
    <source>
        <dbReference type="ARBA" id="ARBA00023125"/>
    </source>
</evidence>